<dbReference type="OrthoDB" id="5794853at2"/>
<dbReference type="InterPro" id="IPR016291">
    <property type="entry name" value="Isochorismatase"/>
</dbReference>
<dbReference type="EMBL" id="CP036455">
    <property type="protein sequence ID" value="QBI55452.1"/>
    <property type="molecule type" value="Genomic_DNA"/>
</dbReference>
<dbReference type="SUPFAM" id="SSF52499">
    <property type="entry name" value="Isochorismatase-like hydrolases"/>
    <property type="match status" value="1"/>
</dbReference>
<accession>A0A4V0ZK20</accession>
<gene>
    <name evidence="3" type="primary">phzD</name>
    <name evidence="3" type="ORF">EKD16_18440</name>
</gene>
<dbReference type="RefSeq" id="WP_131099455.1">
    <property type="nucleotide sequence ID" value="NZ_CP036455.1"/>
</dbReference>
<evidence type="ECO:0000313" key="4">
    <source>
        <dbReference type="Proteomes" id="UP000292235"/>
    </source>
</evidence>
<dbReference type="PANTHER" id="PTHR43540:SF3">
    <property type="entry name" value="ENTEROBACTIN SYNTHASE COMPONENT B"/>
    <property type="match status" value="1"/>
</dbReference>
<dbReference type="PANTHER" id="PTHR43540">
    <property type="entry name" value="PEROXYUREIDOACRYLATE/UREIDOACRYLATE AMIDOHYDROLASE-RELATED"/>
    <property type="match status" value="1"/>
</dbReference>
<protein>
    <submittedName>
        <fullName evidence="3">Putative isochorismatase</fullName>
        <ecNumber evidence="3">3.3.2.1</ecNumber>
    </submittedName>
</protein>
<dbReference type="Gene3D" id="3.40.50.850">
    <property type="entry name" value="Isochorismatase-like"/>
    <property type="match status" value="1"/>
</dbReference>
<dbReference type="GO" id="GO:0008908">
    <property type="term" value="F:isochorismatase activity"/>
    <property type="evidence" value="ECO:0007669"/>
    <property type="project" value="UniProtKB-EC"/>
</dbReference>
<dbReference type="AlphaFoldDB" id="A0A4V0ZK20"/>
<dbReference type="InterPro" id="IPR050272">
    <property type="entry name" value="Isochorismatase-like_hydrls"/>
</dbReference>
<reference evidence="3 4" key="1">
    <citation type="submission" date="2019-02" db="EMBL/GenBank/DDBJ databases">
        <authorList>
            <person name="Khodamoradi S."/>
            <person name="Hahnke R.L."/>
            <person name="Kaempfer P."/>
            <person name="Schumann P."/>
            <person name="Rohde M."/>
            <person name="Steinert M."/>
            <person name="Luzhetskyy A."/>
            <person name="Wink J."/>
            <person name="Ruckert C."/>
        </authorList>
    </citation>
    <scope>NUCLEOTIDE SEQUENCE [LARGE SCALE GENOMIC DNA]</scope>
    <source>
        <strain evidence="3 4">M2</strain>
    </source>
</reference>
<evidence type="ECO:0000313" key="3">
    <source>
        <dbReference type="EMBL" id="QBI55452.1"/>
    </source>
</evidence>
<keyword evidence="1 3" id="KW-0378">Hydrolase</keyword>
<feature type="domain" description="Isochorismatase-like" evidence="2">
    <location>
        <begin position="33"/>
        <end position="203"/>
    </location>
</feature>
<dbReference type="InterPro" id="IPR000868">
    <property type="entry name" value="Isochorismatase-like_dom"/>
</dbReference>
<dbReference type="EC" id="3.3.2.1" evidence="3"/>
<dbReference type="PRINTS" id="PR01398">
    <property type="entry name" value="ISCHRISMTASE"/>
</dbReference>
<dbReference type="KEGG" id="strr:EKD16_18440"/>
<name>A0A4V0ZK20_9ACTN</name>
<organism evidence="3 4">
    <name type="scientific">Streptomonospora litoralis</name>
    <dbReference type="NCBI Taxonomy" id="2498135"/>
    <lineage>
        <taxon>Bacteria</taxon>
        <taxon>Bacillati</taxon>
        <taxon>Actinomycetota</taxon>
        <taxon>Actinomycetes</taxon>
        <taxon>Streptosporangiales</taxon>
        <taxon>Nocardiopsidaceae</taxon>
        <taxon>Streptomonospora</taxon>
    </lineage>
</organism>
<proteinExistence type="predicted"/>
<dbReference type="InterPro" id="IPR036380">
    <property type="entry name" value="Isochorismatase-like_sf"/>
</dbReference>
<dbReference type="Pfam" id="PF00857">
    <property type="entry name" value="Isochorismatase"/>
    <property type="match status" value="1"/>
</dbReference>
<evidence type="ECO:0000256" key="1">
    <source>
        <dbReference type="ARBA" id="ARBA00022801"/>
    </source>
</evidence>
<evidence type="ECO:0000259" key="2">
    <source>
        <dbReference type="Pfam" id="PF00857"/>
    </source>
</evidence>
<keyword evidence="4" id="KW-1185">Reference proteome</keyword>
<sequence length="217" mass="23765">MPGIPEIVSYPLPRESDLPDNTVPWSIDPDRAVLLVHDLQEFFLRPLPEQMRTPMVAAAAALGEAARVGGAPIAYTAQPGGMTARQRGLLRDFWGPGMRVSAQDRRIVPQVAPAEGDWLLTKWRYSAFHATDLLELMRRHGRDQLVLCGVYAHVGVLATAIESFSNDIETFLVADALADFSAEHHRMALHYAADRCAAVLTTDASTEALVGPVARTR</sequence>
<dbReference type="Proteomes" id="UP000292235">
    <property type="component" value="Chromosome"/>
</dbReference>